<dbReference type="InterPro" id="IPR036390">
    <property type="entry name" value="WH_DNA-bd_sf"/>
</dbReference>
<dbReference type="Pfam" id="PF01638">
    <property type="entry name" value="HxlR"/>
    <property type="match status" value="1"/>
</dbReference>
<dbReference type="EMBL" id="FMAY01000003">
    <property type="protein sequence ID" value="SCB98940.1"/>
    <property type="molecule type" value="Genomic_DNA"/>
</dbReference>
<evidence type="ECO:0000313" key="5">
    <source>
        <dbReference type="EMBL" id="SCB98940.1"/>
    </source>
</evidence>
<evidence type="ECO:0000313" key="6">
    <source>
        <dbReference type="Proteomes" id="UP000198975"/>
    </source>
</evidence>
<dbReference type="GO" id="GO:0003677">
    <property type="term" value="F:DNA binding"/>
    <property type="evidence" value="ECO:0007669"/>
    <property type="project" value="UniProtKB-KW"/>
</dbReference>
<keyword evidence="3" id="KW-0804">Transcription</keyword>
<keyword evidence="1" id="KW-0805">Transcription regulation</keyword>
<protein>
    <submittedName>
        <fullName evidence="5">Transcriptional regulator, HxlR family</fullName>
    </submittedName>
</protein>
<evidence type="ECO:0000259" key="4">
    <source>
        <dbReference type="PROSITE" id="PS51118"/>
    </source>
</evidence>
<name>A0A1C4AWB1_9ENTR</name>
<dbReference type="SUPFAM" id="SSF46785">
    <property type="entry name" value="Winged helix' DNA-binding domain"/>
    <property type="match status" value="1"/>
</dbReference>
<gene>
    <name evidence="5" type="ORF">GA0061071_103392</name>
</gene>
<dbReference type="Proteomes" id="UP000198975">
    <property type="component" value="Unassembled WGS sequence"/>
</dbReference>
<dbReference type="InterPro" id="IPR036388">
    <property type="entry name" value="WH-like_DNA-bd_sf"/>
</dbReference>
<keyword evidence="2" id="KW-0238">DNA-binding</keyword>
<dbReference type="PANTHER" id="PTHR33204:SF17">
    <property type="entry name" value="TRANSCRIPTIONAL REGULATORY PROTEIN"/>
    <property type="match status" value="1"/>
</dbReference>
<reference evidence="6" key="1">
    <citation type="submission" date="2016-08" db="EMBL/GenBank/DDBJ databases">
        <authorList>
            <person name="Varghese N."/>
            <person name="Submissions Spin"/>
        </authorList>
    </citation>
    <scope>NUCLEOTIDE SEQUENCE [LARGE SCALE GENOMIC DNA]</scope>
    <source>
        <strain evidence="6">REICA_082</strain>
    </source>
</reference>
<dbReference type="PANTHER" id="PTHR33204">
    <property type="entry name" value="TRANSCRIPTIONAL REGULATOR, MARR FAMILY"/>
    <property type="match status" value="1"/>
</dbReference>
<keyword evidence="6" id="KW-1185">Reference proteome</keyword>
<evidence type="ECO:0000256" key="2">
    <source>
        <dbReference type="ARBA" id="ARBA00023125"/>
    </source>
</evidence>
<accession>A0A1C4AWB1</accession>
<organism evidence="5 6">
    <name type="scientific">Kosakonia oryzendophytica</name>
    <dbReference type="NCBI Taxonomy" id="1005665"/>
    <lineage>
        <taxon>Bacteria</taxon>
        <taxon>Pseudomonadati</taxon>
        <taxon>Pseudomonadota</taxon>
        <taxon>Gammaproteobacteria</taxon>
        <taxon>Enterobacterales</taxon>
        <taxon>Enterobacteriaceae</taxon>
        <taxon>Kosakonia</taxon>
    </lineage>
</organism>
<feature type="domain" description="HTH hxlR-type" evidence="4">
    <location>
        <begin position="35"/>
        <end position="132"/>
    </location>
</feature>
<evidence type="ECO:0000256" key="1">
    <source>
        <dbReference type="ARBA" id="ARBA00023015"/>
    </source>
</evidence>
<dbReference type="InterPro" id="IPR002577">
    <property type="entry name" value="HTH_HxlR"/>
</dbReference>
<evidence type="ECO:0000256" key="3">
    <source>
        <dbReference type="ARBA" id="ARBA00023163"/>
    </source>
</evidence>
<proteinExistence type="predicted"/>
<sequence length="209" mass="23691">MSDLHFESHYVTVSTNPALFSGLKMKNEPLCTAPCPIARSLGRIGDSWSIIILRDAFSGFTRFDEFQKSTNVAPNILSRRLKELVEDGLLEKVCYSNTPPRYEYHLTERGRDFRPVLLALAQWGNRYFSPEGPQIQLVENATQRPVEAIMVDKTTGDPITPEKYTLVPGPAASPVIHYRHGYLQRKRAGDTGQKFLPQQHMGDHHDPEK</sequence>
<dbReference type="Gene3D" id="1.10.10.10">
    <property type="entry name" value="Winged helix-like DNA-binding domain superfamily/Winged helix DNA-binding domain"/>
    <property type="match status" value="1"/>
</dbReference>
<dbReference type="AlphaFoldDB" id="A0A1C4AWB1"/>
<dbReference type="PROSITE" id="PS51118">
    <property type="entry name" value="HTH_HXLR"/>
    <property type="match status" value="1"/>
</dbReference>